<dbReference type="Proteomes" id="UP000235371">
    <property type="component" value="Unassembled WGS sequence"/>
</dbReference>
<organism evidence="1 2">
    <name type="scientific">Hyaloscypha bicolor E</name>
    <dbReference type="NCBI Taxonomy" id="1095630"/>
    <lineage>
        <taxon>Eukaryota</taxon>
        <taxon>Fungi</taxon>
        <taxon>Dikarya</taxon>
        <taxon>Ascomycota</taxon>
        <taxon>Pezizomycotina</taxon>
        <taxon>Leotiomycetes</taxon>
        <taxon>Helotiales</taxon>
        <taxon>Hyaloscyphaceae</taxon>
        <taxon>Hyaloscypha</taxon>
        <taxon>Hyaloscypha bicolor</taxon>
    </lineage>
</organism>
<dbReference type="AlphaFoldDB" id="A0A2J6TB38"/>
<evidence type="ECO:0000313" key="1">
    <source>
        <dbReference type="EMBL" id="PMD60239.1"/>
    </source>
</evidence>
<protein>
    <submittedName>
        <fullName evidence="1">Uncharacterized protein</fullName>
    </submittedName>
</protein>
<gene>
    <name evidence="1" type="ORF">K444DRAFT_399505</name>
</gene>
<accession>A0A2J6TB38</accession>
<dbReference type="GeneID" id="36580591"/>
<dbReference type="RefSeq" id="XP_024737143.1">
    <property type="nucleotide sequence ID" value="XM_024872511.1"/>
</dbReference>
<dbReference type="InParanoid" id="A0A2J6TB38"/>
<evidence type="ECO:0000313" key="2">
    <source>
        <dbReference type="Proteomes" id="UP000235371"/>
    </source>
</evidence>
<sequence length="153" mass="17407">MEPESLKLAHGLRSLDMFVEVNDLLALILADPGKLFCSWIATRLRSLSRRSAKFRPGLPMACRSFNMSFRFCETMFHTAVVERGNDDYQRILIVQFQTLVCYHDPMTDDFILDKVSITKLNKSVESVDMALTLTAIELGPFVHSRFDSSALQV</sequence>
<reference evidence="1 2" key="1">
    <citation type="submission" date="2016-04" db="EMBL/GenBank/DDBJ databases">
        <title>A degradative enzymes factory behind the ericoid mycorrhizal symbiosis.</title>
        <authorList>
            <consortium name="DOE Joint Genome Institute"/>
            <person name="Martino E."/>
            <person name="Morin E."/>
            <person name="Grelet G."/>
            <person name="Kuo A."/>
            <person name="Kohler A."/>
            <person name="Daghino S."/>
            <person name="Barry K."/>
            <person name="Choi C."/>
            <person name="Cichocki N."/>
            <person name="Clum A."/>
            <person name="Copeland A."/>
            <person name="Hainaut M."/>
            <person name="Haridas S."/>
            <person name="Labutti K."/>
            <person name="Lindquist E."/>
            <person name="Lipzen A."/>
            <person name="Khouja H.-R."/>
            <person name="Murat C."/>
            <person name="Ohm R."/>
            <person name="Olson A."/>
            <person name="Spatafora J."/>
            <person name="Veneault-Fourrey C."/>
            <person name="Henrissat B."/>
            <person name="Grigoriev I."/>
            <person name="Martin F."/>
            <person name="Perotto S."/>
        </authorList>
    </citation>
    <scope>NUCLEOTIDE SEQUENCE [LARGE SCALE GENOMIC DNA]</scope>
    <source>
        <strain evidence="1 2">E</strain>
    </source>
</reference>
<keyword evidence="2" id="KW-1185">Reference proteome</keyword>
<dbReference type="EMBL" id="KZ613791">
    <property type="protein sequence ID" value="PMD60239.1"/>
    <property type="molecule type" value="Genomic_DNA"/>
</dbReference>
<proteinExistence type="predicted"/>
<name>A0A2J6TB38_9HELO</name>